<evidence type="ECO:0000259" key="3">
    <source>
        <dbReference type="PROSITE" id="PS50235"/>
    </source>
</evidence>
<sequence length="912" mass="105357">MPFELICQVKVKVKTQSIHEKKDLYKEIGETFFSLFLNSDLEERRKFQIKIESVNSNKNSINLYLEKLPKVFKSQNLTEFSFNHNLFTYVVCKIENDTCKYFKTLFESFQKYYEGKNKTLNNIGKLNTKNLTTPRKKNITMERILDERSTTLDKKIFQKQKAFSEKKSATENLIIQSLNEDNAKTPIFKKTSQFLSKSENEKSKKHFTERNYVNNSPLTAIAKVNPKVFYGDENKIQCSIPTATISQYQKIHKQRSSPNVNNINSPYLQQKLSFASIKEPLEDSSLVKKVKTESGETYHLLKTKQDTAVVSPFVLKECIGKTAKQFSGNDQQDAHEFFTEFCQLLEKDFEELNKEYATKNNSVVSFFKSPLSVFNWLIEYNLTCLDCGYFSKKVETYRDISINFPNTETKVNLSLVNLLNEFFKAEKVSYKCEKCQKSNFSKSQTILQLPKVILVQFNRFSLNKFDKDSYNKIKDYVKISEVIEFGKMPDSKKPKMMKLAEELREKYSKNVVTVNKIDGNSSEIKDRKLADDVNAAGQPSVVPENFGHSKRSINLKDDKKSNGTESGVKKVISNDVAVVNPVEHVDIEMLKLKNNSSHNYDFEDANQNNCNLNLSNNHSPSDIVKVKKRDIAFFETNNEKKNEEDQPEKPKYKRLKKKIDYEEEERKKERLMELTGIENEENQINWAIKESNKLENLKNESRLSEEEELQLALNISSEAEKNNEIIEVKKKSDSELMDISVSFEDQMAWALSDSTLNKSATSNEYSCGESFDVFNKGGTNLSKFEKKLLDSIDDDEDKNTVKETSKIRIKFDQSDDSENAQLPGEKTIVDENDTVVAVDSLEENLFKLKCIISHCGSSHSSGHYICDVKDETSMTWKTYNDDEVYEYSKEEFLNTRGRTAYLLSFVQNINLK</sequence>
<evidence type="ECO:0000313" key="4">
    <source>
        <dbReference type="EMBL" id="KAJ3215883.1"/>
    </source>
</evidence>
<dbReference type="GO" id="GO:0016579">
    <property type="term" value="P:protein deubiquitination"/>
    <property type="evidence" value="ECO:0007669"/>
    <property type="project" value="InterPro"/>
</dbReference>
<proteinExistence type="predicted"/>
<keyword evidence="5" id="KW-1185">Reference proteome</keyword>
<dbReference type="PANTHER" id="PTHR24006">
    <property type="entry name" value="UBIQUITIN CARBOXYL-TERMINAL HYDROLASE"/>
    <property type="match status" value="1"/>
</dbReference>
<dbReference type="InterPro" id="IPR018200">
    <property type="entry name" value="USP_CS"/>
</dbReference>
<organism evidence="4 5">
    <name type="scientific">Clydaea vesicula</name>
    <dbReference type="NCBI Taxonomy" id="447962"/>
    <lineage>
        <taxon>Eukaryota</taxon>
        <taxon>Fungi</taxon>
        <taxon>Fungi incertae sedis</taxon>
        <taxon>Chytridiomycota</taxon>
        <taxon>Chytridiomycota incertae sedis</taxon>
        <taxon>Chytridiomycetes</taxon>
        <taxon>Lobulomycetales</taxon>
        <taxon>Lobulomycetaceae</taxon>
        <taxon>Clydaea</taxon>
    </lineage>
</organism>
<dbReference type="GO" id="GO:0004843">
    <property type="term" value="F:cysteine-type deubiquitinase activity"/>
    <property type="evidence" value="ECO:0007669"/>
    <property type="project" value="InterPro"/>
</dbReference>
<dbReference type="Proteomes" id="UP001211065">
    <property type="component" value="Unassembled WGS sequence"/>
</dbReference>
<dbReference type="GO" id="GO:0005634">
    <property type="term" value="C:nucleus"/>
    <property type="evidence" value="ECO:0007669"/>
    <property type="project" value="TreeGrafter"/>
</dbReference>
<evidence type="ECO:0000256" key="1">
    <source>
        <dbReference type="SAM" id="Coils"/>
    </source>
</evidence>
<dbReference type="InterPro" id="IPR001394">
    <property type="entry name" value="Peptidase_C19_UCH"/>
</dbReference>
<dbReference type="CDD" id="cd02257">
    <property type="entry name" value="Peptidase_C19"/>
    <property type="match status" value="1"/>
</dbReference>
<feature type="region of interest" description="Disordered" evidence="2">
    <location>
        <begin position="537"/>
        <end position="567"/>
    </location>
</feature>
<gene>
    <name evidence="4" type="primary">USP37</name>
    <name evidence="4" type="ORF">HK099_006159</name>
</gene>
<dbReference type="InterPro" id="IPR050164">
    <property type="entry name" value="Peptidase_C19"/>
</dbReference>
<accession>A0AAD5TYK8</accession>
<dbReference type="AlphaFoldDB" id="A0AAD5TYK8"/>
<comment type="caution">
    <text evidence="4">The sequence shown here is derived from an EMBL/GenBank/DDBJ whole genome shotgun (WGS) entry which is preliminary data.</text>
</comment>
<feature type="domain" description="USP" evidence="3">
    <location>
        <begin position="257"/>
        <end position="908"/>
    </location>
</feature>
<dbReference type="InterPro" id="IPR038765">
    <property type="entry name" value="Papain-like_cys_pep_sf"/>
</dbReference>
<reference evidence="4" key="1">
    <citation type="submission" date="2020-05" db="EMBL/GenBank/DDBJ databases">
        <title>Phylogenomic resolution of chytrid fungi.</title>
        <authorList>
            <person name="Stajich J.E."/>
            <person name="Amses K."/>
            <person name="Simmons R."/>
            <person name="Seto K."/>
            <person name="Myers J."/>
            <person name="Bonds A."/>
            <person name="Quandt C.A."/>
            <person name="Barry K."/>
            <person name="Liu P."/>
            <person name="Grigoriev I."/>
            <person name="Longcore J.E."/>
            <person name="James T.Y."/>
        </authorList>
    </citation>
    <scope>NUCLEOTIDE SEQUENCE</scope>
    <source>
        <strain evidence="4">JEL0476</strain>
    </source>
</reference>
<dbReference type="GO" id="GO:0000082">
    <property type="term" value="P:G1/S transition of mitotic cell cycle"/>
    <property type="evidence" value="ECO:0007669"/>
    <property type="project" value="TreeGrafter"/>
</dbReference>
<dbReference type="Gene3D" id="3.90.70.10">
    <property type="entry name" value="Cysteine proteinases"/>
    <property type="match status" value="2"/>
</dbReference>
<dbReference type="PROSITE" id="PS50235">
    <property type="entry name" value="USP_3"/>
    <property type="match status" value="1"/>
</dbReference>
<dbReference type="PANTHER" id="PTHR24006:SF915">
    <property type="entry name" value="UBIQUITIN CARBOXYL-TERMINAL HYDROLASE-RELATED"/>
    <property type="match status" value="1"/>
</dbReference>
<dbReference type="GO" id="GO:0005829">
    <property type="term" value="C:cytosol"/>
    <property type="evidence" value="ECO:0007669"/>
    <property type="project" value="TreeGrafter"/>
</dbReference>
<dbReference type="Pfam" id="PF00443">
    <property type="entry name" value="UCH"/>
    <property type="match status" value="1"/>
</dbReference>
<keyword evidence="4" id="KW-0378">Hydrolase</keyword>
<dbReference type="PROSITE" id="PS00973">
    <property type="entry name" value="USP_2"/>
    <property type="match status" value="1"/>
</dbReference>
<dbReference type="EMBL" id="JADGJW010000514">
    <property type="protein sequence ID" value="KAJ3215883.1"/>
    <property type="molecule type" value="Genomic_DNA"/>
</dbReference>
<protein>
    <submittedName>
        <fullName evidence="4">Ubiquitin carboxyl-terminal hydrolase 37</fullName>
    </submittedName>
</protein>
<name>A0AAD5TYK8_9FUNG</name>
<dbReference type="SUPFAM" id="SSF54001">
    <property type="entry name" value="Cysteine proteinases"/>
    <property type="match status" value="1"/>
</dbReference>
<keyword evidence="1" id="KW-0175">Coiled coil</keyword>
<feature type="coiled-coil region" evidence="1">
    <location>
        <begin position="652"/>
        <end position="707"/>
    </location>
</feature>
<evidence type="ECO:0000256" key="2">
    <source>
        <dbReference type="SAM" id="MobiDB-lite"/>
    </source>
</evidence>
<dbReference type="InterPro" id="IPR028889">
    <property type="entry name" value="USP"/>
</dbReference>
<evidence type="ECO:0000313" key="5">
    <source>
        <dbReference type="Proteomes" id="UP001211065"/>
    </source>
</evidence>